<organism evidence="1">
    <name type="scientific">viral metagenome</name>
    <dbReference type="NCBI Taxonomy" id="1070528"/>
    <lineage>
        <taxon>unclassified sequences</taxon>
        <taxon>metagenomes</taxon>
        <taxon>organismal metagenomes</taxon>
    </lineage>
</organism>
<proteinExistence type="predicted"/>
<accession>A0A6C0KJC4</accession>
<name>A0A6C0KJC4_9ZZZZ</name>
<dbReference type="AlphaFoldDB" id="A0A6C0KJC4"/>
<dbReference type="EMBL" id="MN740889">
    <property type="protein sequence ID" value="QHU16780.1"/>
    <property type="molecule type" value="Genomic_DNA"/>
</dbReference>
<reference evidence="1" key="1">
    <citation type="journal article" date="2020" name="Nature">
        <title>Giant virus diversity and host interactions through global metagenomics.</title>
        <authorList>
            <person name="Schulz F."/>
            <person name="Roux S."/>
            <person name="Paez-Espino D."/>
            <person name="Jungbluth S."/>
            <person name="Walsh D.A."/>
            <person name="Denef V.J."/>
            <person name="McMahon K.D."/>
            <person name="Konstantinidis K.T."/>
            <person name="Eloe-Fadrosh E.A."/>
            <person name="Kyrpides N.C."/>
            <person name="Woyke T."/>
        </authorList>
    </citation>
    <scope>NUCLEOTIDE SEQUENCE</scope>
    <source>
        <strain evidence="1">GVMAG-S-3300012000-53</strain>
    </source>
</reference>
<evidence type="ECO:0000313" key="1">
    <source>
        <dbReference type="EMBL" id="QHU16780.1"/>
    </source>
</evidence>
<protein>
    <submittedName>
        <fullName evidence="1">Uncharacterized protein</fullName>
    </submittedName>
</protein>
<sequence>METQTAKIDFSKLYKSRNKQNTNEVKVEEEDITLPMILWFDPYEKLTKRHYYMLYDETNNNDFMKSRGYEFTVVNFKLNKELEWVQIDNDSIFKFIGPSGKSLLEKLNEISFSKNKKKGACLRSLYNKRLVSIFW</sequence>